<evidence type="ECO:0000313" key="10">
    <source>
        <dbReference type="Proteomes" id="UP000770015"/>
    </source>
</evidence>
<feature type="transmembrane region" description="Helical" evidence="7">
    <location>
        <begin position="314"/>
        <end position="334"/>
    </location>
</feature>
<gene>
    <name evidence="9" type="ORF">F5X68DRAFT_250462</name>
</gene>
<name>A0A9P8VHH9_9PEZI</name>
<dbReference type="InterPro" id="IPR036259">
    <property type="entry name" value="MFS_trans_sf"/>
</dbReference>
<proteinExistence type="predicted"/>
<feature type="transmembrane region" description="Helical" evidence="7">
    <location>
        <begin position="174"/>
        <end position="196"/>
    </location>
</feature>
<accession>A0A9P8VHH9</accession>
<feature type="transmembrane region" description="Helical" evidence="7">
    <location>
        <begin position="44"/>
        <end position="61"/>
    </location>
</feature>
<dbReference type="GO" id="GO:0022857">
    <property type="term" value="F:transmembrane transporter activity"/>
    <property type="evidence" value="ECO:0007669"/>
    <property type="project" value="InterPro"/>
</dbReference>
<keyword evidence="5 7" id="KW-0472">Membrane</keyword>
<organism evidence="9 10">
    <name type="scientific">Plectosphaerella plurivora</name>
    <dbReference type="NCBI Taxonomy" id="936078"/>
    <lineage>
        <taxon>Eukaryota</taxon>
        <taxon>Fungi</taxon>
        <taxon>Dikarya</taxon>
        <taxon>Ascomycota</taxon>
        <taxon>Pezizomycotina</taxon>
        <taxon>Sordariomycetes</taxon>
        <taxon>Hypocreomycetidae</taxon>
        <taxon>Glomerellales</taxon>
        <taxon>Plectosphaerellaceae</taxon>
        <taxon>Plectosphaerella</taxon>
    </lineage>
</organism>
<feature type="transmembrane region" description="Helical" evidence="7">
    <location>
        <begin position="114"/>
        <end position="133"/>
    </location>
</feature>
<feature type="transmembrane region" description="Helical" evidence="7">
    <location>
        <begin position="208"/>
        <end position="230"/>
    </location>
</feature>
<feature type="transmembrane region" description="Helical" evidence="7">
    <location>
        <begin position="367"/>
        <end position="391"/>
    </location>
</feature>
<dbReference type="Proteomes" id="UP000770015">
    <property type="component" value="Unassembled WGS sequence"/>
</dbReference>
<evidence type="ECO:0000256" key="7">
    <source>
        <dbReference type="SAM" id="Phobius"/>
    </source>
</evidence>
<reference evidence="9" key="1">
    <citation type="journal article" date="2021" name="Nat. Commun.">
        <title>Genetic determinants of endophytism in the Arabidopsis root mycobiome.</title>
        <authorList>
            <person name="Mesny F."/>
            <person name="Miyauchi S."/>
            <person name="Thiergart T."/>
            <person name="Pickel B."/>
            <person name="Atanasova L."/>
            <person name="Karlsson M."/>
            <person name="Huettel B."/>
            <person name="Barry K.W."/>
            <person name="Haridas S."/>
            <person name="Chen C."/>
            <person name="Bauer D."/>
            <person name="Andreopoulos W."/>
            <person name="Pangilinan J."/>
            <person name="LaButti K."/>
            <person name="Riley R."/>
            <person name="Lipzen A."/>
            <person name="Clum A."/>
            <person name="Drula E."/>
            <person name="Henrissat B."/>
            <person name="Kohler A."/>
            <person name="Grigoriev I.V."/>
            <person name="Martin F.M."/>
            <person name="Hacquard S."/>
        </authorList>
    </citation>
    <scope>NUCLEOTIDE SEQUENCE</scope>
    <source>
        <strain evidence="9">MPI-SDFR-AT-0117</strain>
    </source>
</reference>
<evidence type="ECO:0000313" key="9">
    <source>
        <dbReference type="EMBL" id="KAH6692257.1"/>
    </source>
</evidence>
<keyword evidence="2" id="KW-0813">Transport</keyword>
<keyword evidence="10" id="KW-1185">Reference proteome</keyword>
<dbReference type="InterPro" id="IPR020846">
    <property type="entry name" value="MFS_dom"/>
</dbReference>
<evidence type="ECO:0000256" key="5">
    <source>
        <dbReference type="ARBA" id="ARBA00023136"/>
    </source>
</evidence>
<keyword evidence="3 7" id="KW-0812">Transmembrane</keyword>
<evidence type="ECO:0000259" key="8">
    <source>
        <dbReference type="PROSITE" id="PS50850"/>
    </source>
</evidence>
<evidence type="ECO:0000256" key="2">
    <source>
        <dbReference type="ARBA" id="ARBA00022448"/>
    </source>
</evidence>
<feature type="transmembrane region" description="Helical" evidence="7">
    <location>
        <begin position="403"/>
        <end position="424"/>
    </location>
</feature>
<dbReference type="PANTHER" id="PTHR43791">
    <property type="entry name" value="PERMEASE-RELATED"/>
    <property type="match status" value="1"/>
</dbReference>
<feature type="region of interest" description="Disordered" evidence="6">
    <location>
        <begin position="473"/>
        <end position="492"/>
    </location>
</feature>
<evidence type="ECO:0000256" key="3">
    <source>
        <dbReference type="ARBA" id="ARBA00022692"/>
    </source>
</evidence>
<dbReference type="PANTHER" id="PTHR43791:SF24">
    <property type="entry name" value="NICOTINIC ACID PLASMA MEMBRANE TRANSPORTER"/>
    <property type="match status" value="1"/>
</dbReference>
<dbReference type="FunFam" id="1.20.1250.20:FF:000018">
    <property type="entry name" value="MFS transporter permease"/>
    <property type="match status" value="1"/>
</dbReference>
<dbReference type="Pfam" id="PF07690">
    <property type="entry name" value="MFS_1"/>
    <property type="match status" value="1"/>
</dbReference>
<dbReference type="OrthoDB" id="2962993at2759"/>
<feature type="transmembrane region" description="Helical" evidence="7">
    <location>
        <begin position="436"/>
        <end position="457"/>
    </location>
</feature>
<keyword evidence="4 7" id="KW-1133">Transmembrane helix</keyword>
<dbReference type="Gene3D" id="1.20.1250.20">
    <property type="entry name" value="MFS general substrate transporter like domains"/>
    <property type="match status" value="2"/>
</dbReference>
<evidence type="ECO:0000256" key="4">
    <source>
        <dbReference type="ARBA" id="ARBA00022989"/>
    </source>
</evidence>
<feature type="transmembrane region" description="Helical" evidence="7">
    <location>
        <begin position="88"/>
        <end position="107"/>
    </location>
</feature>
<dbReference type="InterPro" id="IPR011701">
    <property type="entry name" value="MFS"/>
</dbReference>
<dbReference type="GO" id="GO:0016020">
    <property type="term" value="C:membrane"/>
    <property type="evidence" value="ECO:0007669"/>
    <property type="project" value="UniProtKB-SubCell"/>
</dbReference>
<feature type="transmembrane region" description="Helical" evidence="7">
    <location>
        <begin position="139"/>
        <end position="162"/>
    </location>
</feature>
<feature type="transmembrane region" description="Helical" evidence="7">
    <location>
        <begin position="341"/>
        <end position="361"/>
    </location>
</feature>
<comment type="subcellular location">
    <subcellularLocation>
        <location evidence="1">Membrane</location>
        <topology evidence="1">Multi-pass membrane protein</topology>
    </subcellularLocation>
</comment>
<evidence type="ECO:0000256" key="1">
    <source>
        <dbReference type="ARBA" id="ARBA00004141"/>
    </source>
</evidence>
<feature type="domain" description="Major facilitator superfamily (MFS) profile" evidence="8">
    <location>
        <begin position="48"/>
        <end position="461"/>
    </location>
</feature>
<feature type="transmembrane region" description="Helical" evidence="7">
    <location>
        <begin position="285"/>
        <end position="302"/>
    </location>
</feature>
<dbReference type="AlphaFoldDB" id="A0A9P8VHH9"/>
<dbReference type="EMBL" id="JAGSXJ010000004">
    <property type="protein sequence ID" value="KAH6692257.1"/>
    <property type="molecule type" value="Genomic_DNA"/>
</dbReference>
<protein>
    <submittedName>
        <fullName evidence="9">Major facilitator superfamily domain-containing protein</fullName>
    </submittedName>
</protein>
<evidence type="ECO:0000256" key="6">
    <source>
        <dbReference type="SAM" id="MobiDB-lite"/>
    </source>
</evidence>
<comment type="caution">
    <text evidence="9">The sequence shown here is derived from an EMBL/GenBank/DDBJ whole genome shotgun (WGS) entry which is preliminary data.</text>
</comment>
<dbReference type="PROSITE" id="PS50850">
    <property type="entry name" value="MFS"/>
    <property type="match status" value="1"/>
</dbReference>
<sequence length="492" mass="55349">MTTNASEDGTKAELHIARSNASNEELAARLWIDPAREKRLVRKLDLWIAPVMMIIFLTAYLDRSNIGNAASAGMTDDLSMTSKELGNAITLFYVTYVAFEVPCSLILKKFRPSRLISLLIFCWSIVLIGTGFMRTVGQLYASRLLLGVFESGIFPCLVIYLSTYYQREEQALRISYLFVSAALSGSFGGLFAYALIKMDGIQGIAGWRWLFIIEGTASVLVAVFVFFVMADDFENAKFLTEEDKQLMRIRAERNARYNGKPDFDWAEVRKAATDPKLYVSCWSQFWADICSFGMSSFLPLIIRSFGYDTITTQLLTIPVFFWASCTYIIVSWMSDRWRRRAFFMIPAGIITTAGYAINVGVPMSSTAALYFSLFIIAPGIYIMVGLNCAWLTNTHAGYYKRSMAVGMNQSIGNTAGLVVGQIFAHRTSDGKYLLGLSFSLGSALLACLGHATLYWHLKRENTKRMNMTDEEKEHEIQHGKGGDFHPDYRYSL</sequence>
<dbReference type="SUPFAM" id="SSF103473">
    <property type="entry name" value="MFS general substrate transporter"/>
    <property type="match status" value="1"/>
</dbReference>